<dbReference type="EC" id="2.7.11.1" evidence="1"/>
<dbReference type="Gene3D" id="1.10.510.10">
    <property type="entry name" value="Transferase(Phosphotransferase) domain 1"/>
    <property type="match status" value="1"/>
</dbReference>
<keyword evidence="6 9" id="KW-0067">ATP-binding</keyword>
<dbReference type="SMART" id="SM00220">
    <property type="entry name" value="S_TKc"/>
    <property type="match status" value="1"/>
</dbReference>
<dbReference type="GO" id="GO:0005524">
    <property type="term" value="F:ATP binding"/>
    <property type="evidence" value="ECO:0007669"/>
    <property type="project" value="UniProtKB-UniRule"/>
</dbReference>
<keyword evidence="5 11" id="KW-0418">Kinase</keyword>
<comment type="catalytic activity">
    <reaction evidence="7">
        <text>L-threonyl-[protein] + ATP = O-phospho-L-threonyl-[protein] + ADP + H(+)</text>
        <dbReference type="Rhea" id="RHEA:46608"/>
        <dbReference type="Rhea" id="RHEA-COMP:11060"/>
        <dbReference type="Rhea" id="RHEA-COMP:11605"/>
        <dbReference type="ChEBI" id="CHEBI:15378"/>
        <dbReference type="ChEBI" id="CHEBI:30013"/>
        <dbReference type="ChEBI" id="CHEBI:30616"/>
        <dbReference type="ChEBI" id="CHEBI:61977"/>
        <dbReference type="ChEBI" id="CHEBI:456216"/>
        <dbReference type="EC" id="2.7.11.1"/>
    </reaction>
</comment>
<dbReference type="PROSITE" id="PS50011">
    <property type="entry name" value="PROTEIN_KINASE_DOM"/>
    <property type="match status" value="1"/>
</dbReference>
<dbReference type="Proteomes" id="UP000813824">
    <property type="component" value="Unassembled WGS sequence"/>
</dbReference>
<dbReference type="PANTHER" id="PTHR47634:SF5">
    <property type="entry name" value="OS09G0552300 PROTEIN"/>
    <property type="match status" value="1"/>
</dbReference>
<evidence type="ECO:0000259" key="10">
    <source>
        <dbReference type="PROSITE" id="PS50011"/>
    </source>
</evidence>
<keyword evidence="4 9" id="KW-0547">Nucleotide-binding</keyword>
<dbReference type="InterPro" id="IPR017441">
    <property type="entry name" value="Protein_kinase_ATP_BS"/>
</dbReference>
<feature type="domain" description="Protein kinase" evidence="10">
    <location>
        <begin position="38"/>
        <end position="409"/>
    </location>
</feature>
<feature type="binding site" evidence="9">
    <location>
        <position position="75"/>
    </location>
    <ligand>
        <name>ATP</name>
        <dbReference type="ChEBI" id="CHEBI:30616"/>
    </ligand>
</feature>
<organism evidence="11 12">
    <name type="scientific">Cristinia sonorae</name>
    <dbReference type="NCBI Taxonomy" id="1940300"/>
    <lineage>
        <taxon>Eukaryota</taxon>
        <taxon>Fungi</taxon>
        <taxon>Dikarya</taxon>
        <taxon>Basidiomycota</taxon>
        <taxon>Agaricomycotina</taxon>
        <taxon>Agaricomycetes</taxon>
        <taxon>Agaricomycetidae</taxon>
        <taxon>Agaricales</taxon>
        <taxon>Pleurotineae</taxon>
        <taxon>Stephanosporaceae</taxon>
        <taxon>Cristinia</taxon>
    </lineage>
</organism>
<dbReference type="PANTHER" id="PTHR47634">
    <property type="entry name" value="PROTEIN KINASE DOMAIN-CONTAINING PROTEIN-RELATED"/>
    <property type="match status" value="1"/>
</dbReference>
<dbReference type="PROSITE" id="PS00107">
    <property type="entry name" value="PROTEIN_KINASE_ATP"/>
    <property type="match status" value="1"/>
</dbReference>
<protein>
    <recommendedName>
        <fullName evidence="1">non-specific serine/threonine protein kinase</fullName>
        <ecNumber evidence="1">2.7.11.1</ecNumber>
    </recommendedName>
</protein>
<evidence type="ECO:0000256" key="9">
    <source>
        <dbReference type="PROSITE-ProRule" id="PRU10141"/>
    </source>
</evidence>
<dbReference type="Pfam" id="PF00069">
    <property type="entry name" value="Pkinase"/>
    <property type="match status" value="1"/>
</dbReference>
<dbReference type="OrthoDB" id="5979581at2759"/>
<reference evidence="11" key="1">
    <citation type="journal article" date="2021" name="New Phytol.">
        <title>Evolutionary innovations through gain and loss of genes in the ectomycorrhizal Boletales.</title>
        <authorList>
            <person name="Wu G."/>
            <person name="Miyauchi S."/>
            <person name="Morin E."/>
            <person name="Kuo A."/>
            <person name="Drula E."/>
            <person name="Varga T."/>
            <person name="Kohler A."/>
            <person name="Feng B."/>
            <person name="Cao Y."/>
            <person name="Lipzen A."/>
            <person name="Daum C."/>
            <person name="Hundley H."/>
            <person name="Pangilinan J."/>
            <person name="Johnson J."/>
            <person name="Barry K."/>
            <person name="LaButti K."/>
            <person name="Ng V."/>
            <person name="Ahrendt S."/>
            <person name="Min B."/>
            <person name="Choi I.G."/>
            <person name="Park H."/>
            <person name="Plett J.M."/>
            <person name="Magnuson J."/>
            <person name="Spatafora J.W."/>
            <person name="Nagy L.G."/>
            <person name="Henrissat B."/>
            <person name="Grigoriev I.V."/>
            <person name="Yang Z.L."/>
            <person name="Xu J."/>
            <person name="Martin F.M."/>
        </authorList>
    </citation>
    <scope>NUCLEOTIDE SEQUENCE</scope>
    <source>
        <strain evidence="11">KKN 215</strain>
    </source>
</reference>
<dbReference type="InterPro" id="IPR000719">
    <property type="entry name" value="Prot_kinase_dom"/>
</dbReference>
<evidence type="ECO:0000256" key="4">
    <source>
        <dbReference type="ARBA" id="ARBA00022741"/>
    </source>
</evidence>
<gene>
    <name evidence="11" type="ORF">BXZ70DRAFT_950541</name>
</gene>
<dbReference type="GO" id="GO:0000245">
    <property type="term" value="P:spliceosomal complex assembly"/>
    <property type="evidence" value="ECO:0007669"/>
    <property type="project" value="TreeGrafter"/>
</dbReference>
<evidence type="ECO:0000256" key="7">
    <source>
        <dbReference type="ARBA" id="ARBA00047899"/>
    </source>
</evidence>
<dbReference type="AlphaFoldDB" id="A0A8K0UHL5"/>
<comment type="caution">
    <text evidence="11">The sequence shown here is derived from an EMBL/GenBank/DDBJ whole genome shotgun (WGS) entry which is preliminary data.</text>
</comment>
<evidence type="ECO:0000256" key="6">
    <source>
        <dbReference type="ARBA" id="ARBA00022840"/>
    </source>
</evidence>
<accession>A0A8K0UHL5</accession>
<dbReference type="EMBL" id="JAEVFJ010000031">
    <property type="protein sequence ID" value="KAH8092583.1"/>
    <property type="molecule type" value="Genomic_DNA"/>
</dbReference>
<proteinExistence type="predicted"/>
<dbReference type="InterPro" id="IPR011009">
    <property type="entry name" value="Kinase-like_dom_sf"/>
</dbReference>
<evidence type="ECO:0000256" key="3">
    <source>
        <dbReference type="ARBA" id="ARBA00022679"/>
    </source>
</evidence>
<evidence type="ECO:0000256" key="5">
    <source>
        <dbReference type="ARBA" id="ARBA00022777"/>
    </source>
</evidence>
<evidence type="ECO:0000313" key="12">
    <source>
        <dbReference type="Proteomes" id="UP000813824"/>
    </source>
</evidence>
<keyword evidence="12" id="KW-1185">Reference proteome</keyword>
<comment type="catalytic activity">
    <reaction evidence="8">
        <text>L-seryl-[protein] + ATP = O-phospho-L-seryl-[protein] + ADP + H(+)</text>
        <dbReference type="Rhea" id="RHEA:17989"/>
        <dbReference type="Rhea" id="RHEA-COMP:9863"/>
        <dbReference type="Rhea" id="RHEA-COMP:11604"/>
        <dbReference type="ChEBI" id="CHEBI:15378"/>
        <dbReference type="ChEBI" id="CHEBI:29999"/>
        <dbReference type="ChEBI" id="CHEBI:30616"/>
        <dbReference type="ChEBI" id="CHEBI:83421"/>
        <dbReference type="ChEBI" id="CHEBI:456216"/>
        <dbReference type="EC" id="2.7.11.1"/>
    </reaction>
</comment>
<keyword evidence="2" id="KW-0723">Serine/threonine-protein kinase</keyword>
<evidence type="ECO:0000256" key="1">
    <source>
        <dbReference type="ARBA" id="ARBA00012513"/>
    </source>
</evidence>
<sequence length="445" mass="49196">MPCTTADHPTSEENILLSVSGGGGFFVPRPREQLNGRYTVLRKLGWGRHSSTWLVFDSQRYTCGSNPSGPYCALKVLSVHATMLCGAGIIHELQAWVLATTTSNYTEMSDWFFYPYTLDPAYHHLCLALPLMTESVQAMRISSRRNTIPPLTSKVILRDVLNNLVVLHGLNIIHGDVQETNILVANPISIEAIEAKLCEENLDITGHVELGSTGVWPVWVSRPLVGDSGVVSEFNEYYEFALVDLSSAQNFGSKLMHTSPLVYPNALQSPELLLGGSLGWEADIWAVGCFAFKMLTGRNIFNPTFLANGECDRTDLLVQMMEASGETFVSAAGMLRSTPLWNDYFDQRGNILQTQYQSAIRRTVDIMATLGEAMDANYAKHTASFIRTCLTLNPLKRSTAKSLRLHSWQMDSFVPGLCSCSGDPTAHPDDHDVTVDVFDPLLAYC</sequence>
<name>A0A8K0UHL5_9AGAR</name>
<evidence type="ECO:0000313" key="11">
    <source>
        <dbReference type="EMBL" id="KAH8092583.1"/>
    </source>
</evidence>
<dbReference type="SUPFAM" id="SSF56112">
    <property type="entry name" value="Protein kinase-like (PK-like)"/>
    <property type="match status" value="1"/>
</dbReference>
<evidence type="ECO:0000256" key="2">
    <source>
        <dbReference type="ARBA" id="ARBA00022527"/>
    </source>
</evidence>
<dbReference type="GO" id="GO:0050684">
    <property type="term" value="P:regulation of mRNA processing"/>
    <property type="evidence" value="ECO:0007669"/>
    <property type="project" value="TreeGrafter"/>
</dbReference>
<dbReference type="Gene3D" id="3.30.200.20">
    <property type="entry name" value="Phosphorylase Kinase, domain 1"/>
    <property type="match status" value="1"/>
</dbReference>
<dbReference type="InterPro" id="IPR051334">
    <property type="entry name" value="SRPK"/>
</dbReference>
<dbReference type="GO" id="GO:0004674">
    <property type="term" value="F:protein serine/threonine kinase activity"/>
    <property type="evidence" value="ECO:0007669"/>
    <property type="project" value="UniProtKB-KW"/>
</dbReference>
<keyword evidence="3" id="KW-0808">Transferase</keyword>
<evidence type="ECO:0000256" key="8">
    <source>
        <dbReference type="ARBA" id="ARBA00048679"/>
    </source>
</evidence>